<evidence type="ECO:0000313" key="1">
    <source>
        <dbReference type="EMBL" id="OAD22244.1"/>
    </source>
</evidence>
<sequence length="83" mass="10120">MSININIFVDYIHNFYENAVYWTQTRQQLSVIINIVILFDLWMPRPQRFPKPLRSDLQRMMDTYRIFEVLRIPKNPISSINVF</sequence>
<protein>
    <submittedName>
        <fullName evidence="1">Uncharacterized protein</fullName>
    </submittedName>
</protein>
<name>A0A0A6P109_9GAMM</name>
<organism evidence="1 2">
    <name type="scientific">Candidatus Thiomargarita nelsonii</name>
    <dbReference type="NCBI Taxonomy" id="1003181"/>
    <lineage>
        <taxon>Bacteria</taxon>
        <taxon>Pseudomonadati</taxon>
        <taxon>Pseudomonadota</taxon>
        <taxon>Gammaproteobacteria</taxon>
        <taxon>Thiotrichales</taxon>
        <taxon>Thiotrichaceae</taxon>
        <taxon>Thiomargarita</taxon>
    </lineage>
</organism>
<dbReference type="Proteomes" id="UP000076962">
    <property type="component" value="Unassembled WGS sequence"/>
</dbReference>
<dbReference type="EMBL" id="LUTY01001078">
    <property type="protein sequence ID" value="OAD22244.1"/>
    <property type="molecule type" value="Genomic_DNA"/>
</dbReference>
<keyword evidence="2" id="KW-1185">Reference proteome</keyword>
<comment type="caution">
    <text evidence="1">The sequence shown here is derived from an EMBL/GenBank/DDBJ whole genome shotgun (WGS) entry which is preliminary data.</text>
</comment>
<reference evidence="1 2" key="1">
    <citation type="submission" date="2016-05" db="EMBL/GenBank/DDBJ databases">
        <title>Single-cell genome of chain-forming Candidatus Thiomargarita nelsonii and comparison to other large sulfur-oxidizing bacteria.</title>
        <authorList>
            <person name="Winkel M."/>
            <person name="Salman V."/>
            <person name="Woyke T."/>
            <person name="Schulz-Vogt H."/>
            <person name="Richter M."/>
            <person name="Flood B."/>
            <person name="Bailey J."/>
            <person name="Amann R."/>
            <person name="Mussmann M."/>
        </authorList>
    </citation>
    <scope>NUCLEOTIDE SEQUENCE [LARGE SCALE GENOMIC DNA]</scope>
    <source>
        <strain evidence="1 2">THI036</strain>
    </source>
</reference>
<proteinExistence type="predicted"/>
<evidence type="ECO:0000313" key="2">
    <source>
        <dbReference type="Proteomes" id="UP000076962"/>
    </source>
</evidence>
<accession>A0A0A6P109</accession>
<dbReference type="AlphaFoldDB" id="A0A0A6P109"/>
<gene>
    <name evidence="1" type="ORF">THIOM_001959</name>
</gene>